<evidence type="ECO:0000256" key="8">
    <source>
        <dbReference type="ARBA" id="ARBA00022777"/>
    </source>
</evidence>
<dbReference type="PANTHER" id="PTHR22749:SF6">
    <property type="entry name" value="RIBOFLAVIN KINASE"/>
    <property type="match status" value="1"/>
</dbReference>
<dbReference type="EMBL" id="LIZX01000080">
    <property type="protein sequence ID" value="KPJ66473.1"/>
    <property type="molecule type" value="Genomic_DNA"/>
</dbReference>
<organism evidence="16 17">
    <name type="scientific">candidate division WOR-1 bacterium DG_54_3</name>
    <dbReference type="NCBI Taxonomy" id="1703775"/>
    <lineage>
        <taxon>Bacteria</taxon>
        <taxon>Bacillati</taxon>
        <taxon>Saganbacteria</taxon>
    </lineage>
</organism>
<evidence type="ECO:0000256" key="11">
    <source>
        <dbReference type="ARBA" id="ARBA00023268"/>
    </source>
</evidence>
<keyword evidence="7 14" id="KW-0547">Nucleotide-binding</keyword>
<dbReference type="SUPFAM" id="SSF82114">
    <property type="entry name" value="Riboflavin kinase-like"/>
    <property type="match status" value="1"/>
</dbReference>
<feature type="domain" description="Riboflavin kinase" evidence="15">
    <location>
        <begin position="181"/>
        <end position="299"/>
    </location>
</feature>
<evidence type="ECO:0000256" key="3">
    <source>
        <dbReference type="ARBA" id="ARBA00022630"/>
    </source>
</evidence>
<evidence type="ECO:0000256" key="9">
    <source>
        <dbReference type="ARBA" id="ARBA00022827"/>
    </source>
</evidence>
<sequence>MRIIRHPKRKRLKGSVVALGTFDGVHRGHQKVIKSAVRFAKKIGVASLAITFDPHPQQMIVPERGLRLLTTLREREALFCQLGVDGVVVIKFNKRLQKLSYEGFVKKYLVGKLGVRRVFVGFDYAFGKGREGDVSHLKKLGKNYGFEVKVVPPVSADHHAIKSRMIREFISSGKFSKALRLLGHPYQIAGRVIKGSGRGREMGFPTANLKVDPHKLVPAQGVYVGKALGKKCVINIGARPTFGTDFTTVEFHLLNFSRDIRGKILKGVLTKRLRDELQFSDVEELKKQIRKDIARAKAL</sequence>
<comment type="caution">
    <text evidence="16">The sequence shown here is derived from an EMBL/GenBank/DDBJ whole genome shotgun (WGS) entry which is preliminary data.</text>
</comment>
<dbReference type="NCBIfam" id="TIGR00083">
    <property type="entry name" value="ribF"/>
    <property type="match status" value="1"/>
</dbReference>
<dbReference type="InterPro" id="IPR023465">
    <property type="entry name" value="Riboflavin_kinase_dom_sf"/>
</dbReference>
<evidence type="ECO:0000313" key="16">
    <source>
        <dbReference type="EMBL" id="KPJ66473.1"/>
    </source>
</evidence>
<keyword evidence="4 14" id="KW-0288">FMN</keyword>
<dbReference type="GO" id="GO:0003919">
    <property type="term" value="F:FMN adenylyltransferase activity"/>
    <property type="evidence" value="ECO:0007669"/>
    <property type="project" value="UniProtKB-UniRule"/>
</dbReference>
<evidence type="ECO:0000256" key="7">
    <source>
        <dbReference type="ARBA" id="ARBA00022741"/>
    </source>
</evidence>
<dbReference type="Proteomes" id="UP000051861">
    <property type="component" value="Unassembled WGS sequence"/>
</dbReference>
<dbReference type="InterPro" id="IPR015865">
    <property type="entry name" value="Riboflavin_kinase_bac/euk"/>
</dbReference>
<comment type="pathway">
    <text evidence="1 14">Cofactor biosynthesis; FAD biosynthesis; FAD from FMN: step 1/1.</text>
</comment>
<evidence type="ECO:0000259" key="15">
    <source>
        <dbReference type="SMART" id="SM00904"/>
    </source>
</evidence>
<dbReference type="Gene3D" id="3.40.50.620">
    <property type="entry name" value="HUPs"/>
    <property type="match status" value="1"/>
</dbReference>
<dbReference type="NCBIfam" id="NF004162">
    <property type="entry name" value="PRK05627.1-5"/>
    <property type="match status" value="1"/>
</dbReference>
<dbReference type="AlphaFoldDB" id="A0A0S7XWR0"/>
<comment type="catalytic activity">
    <reaction evidence="12 14">
        <text>riboflavin + ATP = FMN + ADP + H(+)</text>
        <dbReference type="Rhea" id="RHEA:14357"/>
        <dbReference type="ChEBI" id="CHEBI:15378"/>
        <dbReference type="ChEBI" id="CHEBI:30616"/>
        <dbReference type="ChEBI" id="CHEBI:57986"/>
        <dbReference type="ChEBI" id="CHEBI:58210"/>
        <dbReference type="ChEBI" id="CHEBI:456216"/>
        <dbReference type="EC" id="2.7.1.26"/>
    </reaction>
</comment>
<evidence type="ECO:0000256" key="14">
    <source>
        <dbReference type="PIRNR" id="PIRNR004491"/>
    </source>
</evidence>
<evidence type="ECO:0000256" key="10">
    <source>
        <dbReference type="ARBA" id="ARBA00022840"/>
    </source>
</evidence>
<evidence type="ECO:0000256" key="12">
    <source>
        <dbReference type="ARBA" id="ARBA00047880"/>
    </source>
</evidence>
<name>A0A0S7XWR0_UNCSA</name>
<comment type="catalytic activity">
    <reaction evidence="13 14">
        <text>FMN + ATP + H(+) = FAD + diphosphate</text>
        <dbReference type="Rhea" id="RHEA:17237"/>
        <dbReference type="ChEBI" id="CHEBI:15378"/>
        <dbReference type="ChEBI" id="CHEBI:30616"/>
        <dbReference type="ChEBI" id="CHEBI:33019"/>
        <dbReference type="ChEBI" id="CHEBI:57692"/>
        <dbReference type="ChEBI" id="CHEBI:58210"/>
        <dbReference type="EC" id="2.7.7.2"/>
    </reaction>
</comment>
<keyword evidence="10 14" id="KW-0067">ATP-binding</keyword>
<evidence type="ECO:0000256" key="1">
    <source>
        <dbReference type="ARBA" id="ARBA00004726"/>
    </source>
</evidence>
<dbReference type="UniPathway" id="UPA00277">
    <property type="reaction ID" value="UER00407"/>
</dbReference>
<accession>A0A0S7XWR0</accession>
<evidence type="ECO:0000256" key="2">
    <source>
        <dbReference type="ARBA" id="ARBA00005201"/>
    </source>
</evidence>
<dbReference type="EC" id="2.7.1.26" evidence="14"/>
<dbReference type="GO" id="GO:0005524">
    <property type="term" value="F:ATP binding"/>
    <property type="evidence" value="ECO:0007669"/>
    <property type="project" value="UniProtKB-UniRule"/>
</dbReference>
<evidence type="ECO:0000313" key="17">
    <source>
        <dbReference type="Proteomes" id="UP000051861"/>
    </source>
</evidence>
<dbReference type="SMART" id="SM00904">
    <property type="entry name" value="Flavokinase"/>
    <property type="match status" value="1"/>
</dbReference>
<dbReference type="Pfam" id="PF01687">
    <property type="entry name" value="Flavokinase"/>
    <property type="match status" value="1"/>
</dbReference>
<keyword evidence="3 14" id="KW-0285">Flavoprotein</keyword>
<evidence type="ECO:0000256" key="5">
    <source>
        <dbReference type="ARBA" id="ARBA00022679"/>
    </source>
</evidence>
<dbReference type="NCBIfam" id="NF004160">
    <property type="entry name" value="PRK05627.1-3"/>
    <property type="match status" value="1"/>
</dbReference>
<dbReference type="CDD" id="cd02064">
    <property type="entry name" value="FAD_synthetase_N"/>
    <property type="match status" value="1"/>
</dbReference>
<dbReference type="InterPro" id="IPR004821">
    <property type="entry name" value="Cyt_trans-like"/>
</dbReference>
<protein>
    <recommendedName>
        <fullName evidence="14">Riboflavin biosynthesis protein</fullName>
    </recommendedName>
    <domain>
        <recommendedName>
            <fullName evidence="14">Riboflavin kinase</fullName>
            <ecNumber evidence="14">2.7.1.26</ecNumber>
        </recommendedName>
        <alternativeName>
            <fullName evidence="14">Flavokinase</fullName>
        </alternativeName>
    </domain>
    <domain>
        <recommendedName>
            <fullName evidence="14">FMN adenylyltransferase</fullName>
            <ecNumber evidence="14">2.7.7.2</ecNumber>
        </recommendedName>
        <alternativeName>
            <fullName evidence="14">FAD pyrophosphorylase</fullName>
        </alternativeName>
        <alternativeName>
            <fullName evidence="14">FAD synthase</fullName>
        </alternativeName>
    </domain>
</protein>
<keyword evidence="5 14" id="KW-0808">Transferase</keyword>
<dbReference type="NCBIfam" id="TIGR00125">
    <property type="entry name" value="cyt_tran_rel"/>
    <property type="match status" value="1"/>
</dbReference>
<keyword evidence="6 14" id="KW-0548">Nucleotidyltransferase</keyword>
<dbReference type="FunFam" id="3.40.50.620:FF:000021">
    <property type="entry name" value="Riboflavin biosynthesis protein"/>
    <property type="match status" value="1"/>
</dbReference>
<dbReference type="SUPFAM" id="SSF52374">
    <property type="entry name" value="Nucleotidylyl transferase"/>
    <property type="match status" value="1"/>
</dbReference>
<comment type="similarity">
    <text evidence="14">Belongs to the ribF family.</text>
</comment>
<keyword evidence="9 14" id="KW-0274">FAD</keyword>
<dbReference type="InterPro" id="IPR023468">
    <property type="entry name" value="Riboflavin_kinase"/>
</dbReference>
<keyword evidence="8 14" id="KW-0418">Kinase</keyword>
<dbReference type="GO" id="GO:0009231">
    <property type="term" value="P:riboflavin biosynthetic process"/>
    <property type="evidence" value="ECO:0007669"/>
    <property type="project" value="InterPro"/>
</dbReference>
<dbReference type="Pfam" id="PF06574">
    <property type="entry name" value="FAD_syn"/>
    <property type="match status" value="1"/>
</dbReference>
<reference evidence="16 17" key="1">
    <citation type="journal article" date="2015" name="Microbiome">
        <title>Genomic resolution of linkages in carbon, nitrogen, and sulfur cycling among widespread estuary sediment bacteria.</title>
        <authorList>
            <person name="Baker B.J."/>
            <person name="Lazar C.S."/>
            <person name="Teske A.P."/>
            <person name="Dick G.J."/>
        </authorList>
    </citation>
    <scope>NUCLEOTIDE SEQUENCE [LARGE SCALE GENOMIC DNA]</scope>
    <source>
        <strain evidence="16">DG_54_3</strain>
    </source>
</reference>
<keyword evidence="11" id="KW-0511">Multifunctional enzyme</keyword>
<dbReference type="GO" id="GO:0006747">
    <property type="term" value="P:FAD biosynthetic process"/>
    <property type="evidence" value="ECO:0007669"/>
    <property type="project" value="UniProtKB-UniRule"/>
</dbReference>
<dbReference type="GO" id="GO:0009398">
    <property type="term" value="P:FMN biosynthetic process"/>
    <property type="evidence" value="ECO:0007669"/>
    <property type="project" value="UniProtKB-UniRule"/>
</dbReference>
<dbReference type="PIRSF" id="PIRSF004491">
    <property type="entry name" value="FAD_Synth"/>
    <property type="match status" value="1"/>
</dbReference>
<evidence type="ECO:0000256" key="13">
    <source>
        <dbReference type="ARBA" id="ARBA00049494"/>
    </source>
</evidence>
<evidence type="ECO:0000256" key="6">
    <source>
        <dbReference type="ARBA" id="ARBA00022695"/>
    </source>
</evidence>
<comment type="pathway">
    <text evidence="2 14">Cofactor biosynthesis; FMN biosynthesis; FMN from riboflavin (ATP route): step 1/1.</text>
</comment>
<dbReference type="InterPro" id="IPR002606">
    <property type="entry name" value="Riboflavin_kinase_bac"/>
</dbReference>
<gene>
    <name evidence="16" type="ORF">AMJ44_08340</name>
</gene>
<evidence type="ECO:0000256" key="4">
    <source>
        <dbReference type="ARBA" id="ARBA00022643"/>
    </source>
</evidence>
<dbReference type="InterPro" id="IPR014729">
    <property type="entry name" value="Rossmann-like_a/b/a_fold"/>
</dbReference>
<proteinExistence type="inferred from homology"/>
<dbReference type="PANTHER" id="PTHR22749">
    <property type="entry name" value="RIBOFLAVIN KINASE/FMN ADENYLYLTRANSFERASE"/>
    <property type="match status" value="1"/>
</dbReference>
<dbReference type="PATRIC" id="fig|1703775.3.peg.3287"/>
<dbReference type="InterPro" id="IPR015864">
    <property type="entry name" value="FAD_synthase"/>
</dbReference>
<dbReference type="GO" id="GO:0008531">
    <property type="term" value="F:riboflavin kinase activity"/>
    <property type="evidence" value="ECO:0007669"/>
    <property type="project" value="UniProtKB-UniRule"/>
</dbReference>
<dbReference type="EC" id="2.7.7.2" evidence="14"/>
<dbReference type="UniPathway" id="UPA00276">
    <property type="reaction ID" value="UER00406"/>
</dbReference>
<dbReference type="Gene3D" id="2.40.30.30">
    <property type="entry name" value="Riboflavin kinase-like"/>
    <property type="match status" value="1"/>
</dbReference>